<accession>A0A660DWE4</accession>
<dbReference type="Proteomes" id="UP000289996">
    <property type="component" value="Unassembled WGS sequence"/>
</dbReference>
<sequence length="177" mass="19662">MKFKSIFVTAATVLLATSSLMLKTPNQAYADTTSTTTKTEVTTQPKVSESNYEANIKGVQPLNVDQYLSKVASGDKFIVFIGFKECSHCRAFSPVMKQFLKEAKQPVYYFDYGPEGSLKTASQETRNQFFDTFNSPFDFMGTPTVAVFSKGKVVSMTVGDDITLSDLQQLETDYSQN</sequence>
<feature type="chain" id="PRO_5025039522" evidence="1">
    <location>
        <begin position="31"/>
        <end position="177"/>
    </location>
</feature>
<dbReference type="GO" id="GO:0030152">
    <property type="term" value="P:bacteriocin biosynthetic process"/>
    <property type="evidence" value="ECO:0007669"/>
    <property type="project" value="InterPro"/>
</dbReference>
<protein>
    <submittedName>
        <fullName evidence="2">Pediocin PA-1 biosynthesis protein PedC (Plasmid) [Lactobacillus sakei]</fullName>
    </submittedName>
</protein>
<name>A0A660DWE4_9LACO</name>
<dbReference type="Pfam" id="PF20207">
    <property type="entry name" value="DUF6568"/>
    <property type="match status" value="1"/>
</dbReference>
<evidence type="ECO:0000313" key="3">
    <source>
        <dbReference type="Proteomes" id="UP000289996"/>
    </source>
</evidence>
<dbReference type="InterPro" id="IPR046698">
    <property type="entry name" value="PedC-like"/>
</dbReference>
<feature type="signal peptide" evidence="1">
    <location>
        <begin position="1"/>
        <end position="30"/>
    </location>
</feature>
<dbReference type="Gene3D" id="3.40.30.10">
    <property type="entry name" value="Glutaredoxin"/>
    <property type="match status" value="1"/>
</dbReference>
<evidence type="ECO:0000313" key="2">
    <source>
        <dbReference type="EMBL" id="VDG27679.1"/>
    </source>
</evidence>
<dbReference type="CDD" id="cd02947">
    <property type="entry name" value="TRX_family"/>
    <property type="match status" value="1"/>
</dbReference>
<dbReference type="SUPFAM" id="SSF52833">
    <property type="entry name" value="Thioredoxin-like"/>
    <property type="match status" value="1"/>
</dbReference>
<dbReference type="NCBIfam" id="TIGR01295">
    <property type="entry name" value="PedC_BrcD"/>
    <property type="match status" value="1"/>
</dbReference>
<dbReference type="InterPro" id="IPR005985">
    <property type="entry name" value="PedC_BrcD"/>
</dbReference>
<evidence type="ECO:0000256" key="1">
    <source>
        <dbReference type="SAM" id="SignalP"/>
    </source>
</evidence>
<dbReference type="InterPro" id="IPR036249">
    <property type="entry name" value="Thioredoxin-like_sf"/>
</dbReference>
<dbReference type="AlphaFoldDB" id="A0A660DWE4"/>
<keyword evidence="3" id="KW-1185">Reference proteome</keyword>
<dbReference type="RefSeq" id="WP_225425995.1">
    <property type="nucleotide sequence ID" value="NZ_UYIG01000035.1"/>
</dbReference>
<keyword evidence="1" id="KW-0732">Signal</keyword>
<reference evidence="2 3" key="1">
    <citation type="submission" date="2018-11" db="EMBL/GenBank/DDBJ databases">
        <authorList>
            <person name="Wuyts S."/>
        </authorList>
    </citation>
    <scope>NUCLEOTIDE SEQUENCE [LARGE SCALE GENOMIC DNA]</scope>
    <source>
        <strain evidence="2">Lactobacillus mudanjiangensis AMBF249</strain>
    </source>
</reference>
<organism evidence="2 3">
    <name type="scientific">Lactiplantibacillus mudanjiangensis</name>
    <dbReference type="NCBI Taxonomy" id="1296538"/>
    <lineage>
        <taxon>Bacteria</taxon>
        <taxon>Bacillati</taxon>
        <taxon>Bacillota</taxon>
        <taxon>Bacilli</taxon>
        <taxon>Lactobacillales</taxon>
        <taxon>Lactobacillaceae</taxon>
        <taxon>Lactiplantibacillus</taxon>
    </lineage>
</organism>
<dbReference type="EMBL" id="UYIG01000035">
    <property type="protein sequence ID" value="VDG27679.1"/>
    <property type="molecule type" value="Genomic_DNA"/>
</dbReference>
<proteinExistence type="predicted"/>
<gene>
    <name evidence="2" type="ORF">MUDAN_MDHGFNIF_02519</name>
</gene>